<keyword evidence="2" id="KW-1185">Reference proteome</keyword>
<dbReference type="EMBL" id="AZIM01001995">
    <property type="protein sequence ID" value="ETE65075.1"/>
    <property type="molecule type" value="Genomic_DNA"/>
</dbReference>
<gene>
    <name evidence="1" type="ORF">L345_09157</name>
</gene>
<sequence>MANLFVVVCRKCALAPTMQCALPPHVCATPPTPPTYLHCTCARLPANFQPVNLCSLRRLKTGPFRHFRYFRKAHFLASQASNRPKISWDVHTCAVQVSLAGACVPAQMALCATCGMRVIVQPPVQAQELGPDPACGILRTGPRGCPVNSEGLTVSGPPKLCFHWQSSQATIGVELATPTLAMPTPAPEVKHNPDAALNENEFDTPVKMGKFCYTIATARWQILWGFVCGRRPYVSIYI</sequence>
<organism evidence="1 2">
    <name type="scientific">Ophiophagus hannah</name>
    <name type="common">King cobra</name>
    <name type="synonym">Naja hannah</name>
    <dbReference type="NCBI Taxonomy" id="8665"/>
    <lineage>
        <taxon>Eukaryota</taxon>
        <taxon>Metazoa</taxon>
        <taxon>Chordata</taxon>
        <taxon>Craniata</taxon>
        <taxon>Vertebrata</taxon>
        <taxon>Euteleostomi</taxon>
        <taxon>Lepidosauria</taxon>
        <taxon>Squamata</taxon>
        <taxon>Bifurcata</taxon>
        <taxon>Unidentata</taxon>
        <taxon>Episquamata</taxon>
        <taxon>Toxicofera</taxon>
        <taxon>Serpentes</taxon>
        <taxon>Colubroidea</taxon>
        <taxon>Elapidae</taxon>
        <taxon>Elapinae</taxon>
        <taxon>Ophiophagus</taxon>
    </lineage>
</organism>
<accession>V8NSN3</accession>
<name>V8NSN3_OPHHA</name>
<evidence type="ECO:0000313" key="2">
    <source>
        <dbReference type="Proteomes" id="UP000018936"/>
    </source>
</evidence>
<protein>
    <submittedName>
        <fullName evidence="1">Uncharacterized protein</fullName>
    </submittedName>
</protein>
<dbReference type="Proteomes" id="UP000018936">
    <property type="component" value="Unassembled WGS sequence"/>
</dbReference>
<reference evidence="1 2" key="1">
    <citation type="journal article" date="2013" name="Proc. Natl. Acad. Sci. U.S.A.">
        <title>The king cobra genome reveals dynamic gene evolution and adaptation in the snake venom system.</title>
        <authorList>
            <person name="Vonk F.J."/>
            <person name="Casewell N.R."/>
            <person name="Henkel C.V."/>
            <person name="Heimberg A.M."/>
            <person name="Jansen H.J."/>
            <person name="McCleary R.J."/>
            <person name="Kerkkamp H.M."/>
            <person name="Vos R.A."/>
            <person name="Guerreiro I."/>
            <person name="Calvete J.J."/>
            <person name="Wuster W."/>
            <person name="Woods A.E."/>
            <person name="Logan J.M."/>
            <person name="Harrison R.A."/>
            <person name="Castoe T.A."/>
            <person name="de Koning A.P."/>
            <person name="Pollock D.D."/>
            <person name="Yandell M."/>
            <person name="Calderon D."/>
            <person name="Renjifo C."/>
            <person name="Currier R.B."/>
            <person name="Salgado D."/>
            <person name="Pla D."/>
            <person name="Sanz L."/>
            <person name="Hyder A.S."/>
            <person name="Ribeiro J.M."/>
            <person name="Arntzen J.W."/>
            <person name="van den Thillart G.E."/>
            <person name="Boetzer M."/>
            <person name="Pirovano W."/>
            <person name="Dirks R.P."/>
            <person name="Spaink H.P."/>
            <person name="Duboule D."/>
            <person name="McGlinn E."/>
            <person name="Kini R.M."/>
            <person name="Richardson M.K."/>
        </authorList>
    </citation>
    <scope>NUCLEOTIDE SEQUENCE</scope>
    <source>
        <tissue evidence="1">Blood</tissue>
    </source>
</reference>
<evidence type="ECO:0000313" key="1">
    <source>
        <dbReference type="EMBL" id="ETE65075.1"/>
    </source>
</evidence>
<dbReference type="AlphaFoldDB" id="V8NSN3"/>
<feature type="non-terminal residue" evidence="1">
    <location>
        <position position="1"/>
    </location>
</feature>
<comment type="caution">
    <text evidence="1">The sequence shown here is derived from an EMBL/GenBank/DDBJ whole genome shotgun (WGS) entry which is preliminary data.</text>
</comment>
<proteinExistence type="predicted"/>